<keyword evidence="6" id="KW-0472">Membrane</keyword>
<comment type="similarity">
    <text evidence="4">Belongs to the methyl-accepting chemotaxis (MCP) protein family.</text>
</comment>
<dbReference type="PROSITE" id="PS50885">
    <property type="entry name" value="HAMP"/>
    <property type="match status" value="1"/>
</dbReference>
<dbReference type="EMBL" id="JAUYVI010000006">
    <property type="protein sequence ID" value="MDQ7250267.1"/>
    <property type="molecule type" value="Genomic_DNA"/>
</dbReference>
<gene>
    <name evidence="10" type="ORF">Q8A70_21430</name>
</gene>
<keyword evidence="6" id="KW-0812">Transmembrane</keyword>
<dbReference type="PROSITE" id="PS50192">
    <property type="entry name" value="T_SNARE"/>
    <property type="match status" value="1"/>
</dbReference>
<dbReference type="Proteomes" id="UP001230156">
    <property type="component" value="Unassembled WGS sequence"/>
</dbReference>
<evidence type="ECO:0000313" key="11">
    <source>
        <dbReference type="Proteomes" id="UP001230156"/>
    </source>
</evidence>
<feature type="domain" description="Methyl-accepting transducer" evidence="7">
    <location>
        <begin position="298"/>
        <end position="527"/>
    </location>
</feature>
<evidence type="ECO:0000256" key="4">
    <source>
        <dbReference type="ARBA" id="ARBA00029447"/>
    </source>
</evidence>
<feature type="transmembrane region" description="Helical" evidence="6">
    <location>
        <begin position="187"/>
        <end position="210"/>
    </location>
</feature>
<dbReference type="Gene3D" id="6.10.340.10">
    <property type="match status" value="1"/>
</dbReference>
<feature type="domain" description="HAMP" evidence="9">
    <location>
        <begin position="212"/>
        <end position="265"/>
    </location>
</feature>
<evidence type="ECO:0000256" key="5">
    <source>
        <dbReference type="PROSITE-ProRule" id="PRU00284"/>
    </source>
</evidence>
<sequence length="561" mass="59100">MNAFQNMKLSGKLGVCFAAILVVIIAVGAVSSLQNSIIRGASEQTRRTAEDGVLLQNVTEKVTALQWAIGEMLVTGSAVYKQAYLDGGKVYEEALAKAKEAVADDATLTKSLVEAETAIADWRKNTADHQVDLMDNPATVNEARAIELTGVGARLNTALQKFSAEVHQYQGSLTDARFNEQSSAINLTLTVTVAGAALSLLIAVASGVLLSRGVARPIVLLNGTMQSLAQGNLLTEVPVSARRDEVGQMAKTVLVFKESMQRNEELRQASEAEQRDREQRAEHMMNLTRTFDEQVKGMVQALADAAHGMERTAVDLTKTADVSAAESQTVAAAAQEAQAGVETVASASEELSASISEISRQVTNQATLAQTSVNSIEATSRSVAELSEASQKIGEVVRLINEIAEQTNLLALNATIEAARAGEAGKGFAVVASEVKNLANQTAKATEEIGAQVGGIQATTKGTVESIAAVGGQVRQMNDISSAVAAAVEEQNAATQEISRNVQQASEGTKGVTHSIELVSSEVAKTRAAAQSVMEAAKQMLGESEGLKTYIDSFLNEVRAV</sequence>
<dbReference type="SUPFAM" id="SSF58104">
    <property type="entry name" value="Methyl-accepting chemotaxis protein (MCP) signaling domain"/>
    <property type="match status" value="1"/>
</dbReference>
<evidence type="ECO:0000256" key="1">
    <source>
        <dbReference type="ARBA" id="ARBA00004429"/>
    </source>
</evidence>
<comment type="subcellular location">
    <subcellularLocation>
        <location evidence="1">Cell inner membrane</location>
        <topology evidence="1">Multi-pass membrane protein</topology>
    </subcellularLocation>
</comment>
<dbReference type="InterPro" id="IPR004089">
    <property type="entry name" value="MCPsignal_dom"/>
</dbReference>
<feature type="domain" description="T-SNARE coiled-coil homology" evidence="8">
    <location>
        <begin position="457"/>
        <end position="519"/>
    </location>
</feature>
<evidence type="ECO:0000313" key="10">
    <source>
        <dbReference type="EMBL" id="MDQ7250267.1"/>
    </source>
</evidence>
<reference evidence="11" key="1">
    <citation type="submission" date="2023-08" db="EMBL/GenBank/DDBJ databases">
        <title>Rhodospirillaceae gen. nov., a novel taxon isolated from the Yangtze River Yuezi River estuary sludge.</title>
        <authorList>
            <person name="Ruan L."/>
        </authorList>
    </citation>
    <scope>NUCLEOTIDE SEQUENCE [LARGE SCALE GENOMIC DNA]</scope>
    <source>
        <strain evidence="11">R-7</strain>
    </source>
</reference>
<dbReference type="Pfam" id="PF00015">
    <property type="entry name" value="MCPsignal"/>
    <property type="match status" value="1"/>
</dbReference>
<dbReference type="InterPro" id="IPR000727">
    <property type="entry name" value="T_SNARE_dom"/>
</dbReference>
<dbReference type="RefSeq" id="WP_379959300.1">
    <property type="nucleotide sequence ID" value="NZ_JAUYVI010000006.1"/>
</dbReference>
<accession>A0ABU0YRC4</accession>
<dbReference type="SMART" id="SM00283">
    <property type="entry name" value="MA"/>
    <property type="match status" value="1"/>
</dbReference>
<keyword evidence="11" id="KW-1185">Reference proteome</keyword>
<evidence type="ECO:0000256" key="2">
    <source>
        <dbReference type="ARBA" id="ARBA00022519"/>
    </source>
</evidence>
<dbReference type="CDD" id="cd06225">
    <property type="entry name" value="HAMP"/>
    <property type="match status" value="1"/>
</dbReference>
<evidence type="ECO:0000259" key="8">
    <source>
        <dbReference type="PROSITE" id="PS50192"/>
    </source>
</evidence>
<proteinExistence type="inferred from homology"/>
<dbReference type="Pfam" id="PF00672">
    <property type="entry name" value="HAMP"/>
    <property type="match status" value="1"/>
</dbReference>
<evidence type="ECO:0000259" key="7">
    <source>
        <dbReference type="PROSITE" id="PS50111"/>
    </source>
</evidence>
<evidence type="ECO:0000256" key="6">
    <source>
        <dbReference type="SAM" id="Phobius"/>
    </source>
</evidence>
<dbReference type="PANTHER" id="PTHR32089:SF112">
    <property type="entry name" value="LYSOZYME-LIKE PROTEIN-RELATED"/>
    <property type="match status" value="1"/>
</dbReference>
<keyword evidence="6" id="KW-1133">Transmembrane helix</keyword>
<dbReference type="InterPro" id="IPR007891">
    <property type="entry name" value="CHASE3"/>
</dbReference>
<dbReference type="Pfam" id="PF05227">
    <property type="entry name" value="CHASE3"/>
    <property type="match status" value="1"/>
</dbReference>
<comment type="caution">
    <text evidence="10">The sequence shown here is derived from an EMBL/GenBank/DDBJ whole genome shotgun (WGS) entry which is preliminary data.</text>
</comment>
<name>A0ABU0YRC4_9PROT</name>
<dbReference type="SMART" id="SM00304">
    <property type="entry name" value="HAMP"/>
    <property type="match status" value="1"/>
</dbReference>
<dbReference type="InterPro" id="IPR003660">
    <property type="entry name" value="HAMP_dom"/>
</dbReference>
<keyword evidence="2" id="KW-0997">Cell inner membrane</keyword>
<keyword evidence="2" id="KW-1003">Cell membrane</keyword>
<keyword evidence="3 5" id="KW-0807">Transducer</keyword>
<dbReference type="PROSITE" id="PS50111">
    <property type="entry name" value="CHEMOTAXIS_TRANSDUC_2"/>
    <property type="match status" value="1"/>
</dbReference>
<protein>
    <submittedName>
        <fullName evidence="10">Methyl-accepting chemotaxis protein</fullName>
    </submittedName>
</protein>
<evidence type="ECO:0000256" key="3">
    <source>
        <dbReference type="ARBA" id="ARBA00023224"/>
    </source>
</evidence>
<dbReference type="PANTHER" id="PTHR32089">
    <property type="entry name" value="METHYL-ACCEPTING CHEMOTAXIS PROTEIN MCPB"/>
    <property type="match status" value="1"/>
</dbReference>
<organism evidence="10 11">
    <name type="scientific">Dongia sedimenti</name>
    <dbReference type="NCBI Taxonomy" id="3064282"/>
    <lineage>
        <taxon>Bacteria</taxon>
        <taxon>Pseudomonadati</taxon>
        <taxon>Pseudomonadota</taxon>
        <taxon>Alphaproteobacteria</taxon>
        <taxon>Rhodospirillales</taxon>
        <taxon>Dongiaceae</taxon>
        <taxon>Dongia</taxon>
    </lineage>
</organism>
<evidence type="ECO:0000259" key="9">
    <source>
        <dbReference type="PROSITE" id="PS50885"/>
    </source>
</evidence>
<dbReference type="Gene3D" id="1.10.287.950">
    <property type="entry name" value="Methyl-accepting chemotaxis protein"/>
    <property type="match status" value="1"/>
</dbReference>